<evidence type="ECO:0000313" key="1">
    <source>
        <dbReference type="EMBL" id="CAG9810071.1"/>
    </source>
</evidence>
<organism evidence="1 2">
    <name type="scientific">Chironomus riparius</name>
    <dbReference type="NCBI Taxonomy" id="315576"/>
    <lineage>
        <taxon>Eukaryota</taxon>
        <taxon>Metazoa</taxon>
        <taxon>Ecdysozoa</taxon>
        <taxon>Arthropoda</taxon>
        <taxon>Hexapoda</taxon>
        <taxon>Insecta</taxon>
        <taxon>Pterygota</taxon>
        <taxon>Neoptera</taxon>
        <taxon>Endopterygota</taxon>
        <taxon>Diptera</taxon>
        <taxon>Nematocera</taxon>
        <taxon>Chironomoidea</taxon>
        <taxon>Chironomidae</taxon>
        <taxon>Chironominae</taxon>
        <taxon>Chironomus</taxon>
    </lineage>
</organism>
<reference evidence="1" key="1">
    <citation type="submission" date="2022-01" db="EMBL/GenBank/DDBJ databases">
        <authorList>
            <person name="King R."/>
        </authorList>
    </citation>
    <scope>NUCLEOTIDE SEQUENCE</scope>
</reference>
<proteinExistence type="predicted"/>
<reference evidence="1" key="2">
    <citation type="submission" date="2022-10" db="EMBL/GenBank/DDBJ databases">
        <authorList>
            <consortium name="ENA_rothamsted_submissions"/>
            <consortium name="culmorum"/>
            <person name="King R."/>
        </authorList>
    </citation>
    <scope>NUCLEOTIDE SEQUENCE</scope>
</reference>
<dbReference type="AlphaFoldDB" id="A0A9N9S6T3"/>
<dbReference type="OrthoDB" id="1925699at2759"/>
<dbReference type="Pfam" id="PF11901">
    <property type="entry name" value="DM9"/>
    <property type="match status" value="2"/>
</dbReference>
<dbReference type="Proteomes" id="UP001153620">
    <property type="component" value="Chromosome 4"/>
</dbReference>
<dbReference type="EMBL" id="OU895880">
    <property type="protein sequence ID" value="CAG9810071.1"/>
    <property type="molecule type" value="Genomic_DNA"/>
</dbReference>
<sequence length="397" mass="44328">MEGIYWVPFSSEIDKSILVEVGNDGDGAPMYIARAHHADDLIPGKLLTGSQYSNHCHISYNGQEFSKNSFEVLINTGFSWIPASDGNVPHHAVVGGRTSSGESLYIGRAPHCGILTPGRIHKLSKCMFLPFGWKEFSYSSYEVLVKKTEIMVAPIGDSLKWVWFSPDIDESDLVHAGDHPTGSLFIARAHHAGDLIPGKYVSNNPAGNFCHIAYGGQEIVKDQFEVLINTGFKWISESNGYVPENSVVGGQSMSGETVYIGRTMHNGQNTPGKICRRSKCIYIPFGNEISYKEYDVLVQILQPQPVSNYRSSVEWVSVGKGRPWPTNAVAAGIYREFGNCFTQYIARRRHGNNVVIGYAYNYYDGPIFYFGWHDKEISYRDFDVLVEHTAVFPKETL</sequence>
<dbReference type="PANTHER" id="PTHR31649:SF1">
    <property type="entry name" value="FARNESOIC ACID O-METHYL TRANSFERASE DOMAIN-CONTAINING PROTEIN"/>
    <property type="match status" value="1"/>
</dbReference>
<gene>
    <name evidence="1" type="ORF">CHIRRI_LOCUS12888</name>
</gene>
<keyword evidence="2" id="KW-1185">Reference proteome</keyword>
<name>A0A9N9S6T3_9DIPT</name>
<dbReference type="SMART" id="SM00696">
    <property type="entry name" value="DM9"/>
    <property type="match status" value="4"/>
</dbReference>
<protein>
    <submittedName>
        <fullName evidence="1">Uncharacterized protein</fullName>
    </submittedName>
</protein>
<accession>A0A9N9S6T3</accession>
<dbReference type="InterPro" id="IPR006616">
    <property type="entry name" value="DM9_repeat"/>
</dbReference>
<evidence type="ECO:0000313" key="2">
    <source>
        <dbReference type="Proteomes" id="UP001153620"/>
    </source>
</evidence>
<dbReference type="PANTHER" id="PTHR31649">
    <property type="entry name" value="AGAP009604-PA"/>
    <property type="match status" value="1"/>
</dbReference>